<evidence type="ECO:0008006" key="4">
    <source>
        <dbReference type="Google" id="ProtNLM"/>
    </source>
</evidence>
<keyword evidence="1" id="KW-0812">Transmembrane</keyword>
<dbReference type="EMBL" id="MTEJ01000102">
    <property type="protein sequence ID" value="OQX10864.1"/>
    <property type="molecule type" value="Genomic_DNA"/>
</dbReference>
<reference evidence="2 3" key="1">
    <citation type="submission" date="2017-01" db="EMBL/GenBank/DDBJ databases">
        <title>Novel large sulfur bacteria in the metagenomes of groundwater-fed chemosynthetic microbial mats in the Lake Huron basin.</title>
        <authorList>
            <person name="Sharrar A.M."/>
            <person name="Flood B.E."/>
            <person name="Bailey J.V."/>
            <person name="Jones D.S."/>
            <person name="Biddanda B."/>
            <person name="Ruberg S.A."/>
            <person name="Marcus D.N."/>
            <person name="Dick G.J."/>
        </authorList>
    </citation>
    <scope>NUCLEOTIDE SEQUENCE [LARGE SCALE GENOMIC DNA]</scope>
    <source>
        <strain evidence="2">A8</strain>
    </source>
</reference>
<evidence type="ECO:0000313" key="3">
    <source>
        <dbReference type="Proteomes" id="UP000192491"/>
    </source>
</evidence>
<organism evidence="2 3">
    <name type="scientific">Thiothrix lacustris</name>
    <dbReference type="NCBI Taxonomy" id="525917"/>
    <lineage>
        <taxon>Bacteria</taxon>
        <taxon>Pseudomonadati</taxon>
        <taxon>Pseudomonadota</taxon>
        <taxon>Gammaproteobacteria</taxon>
        <taxon>Thiotrichales</taxon>
        <taxon>Thiotrichaceae</taxon>
        <taxon>Thiothrix</taxon>
    </lineage>
</organism>
<evidence type="ECO:0000256" key="1">
    <source>
        <dbReference type="SAM" id="Phobius"/>
    </source>
</evidence>
<comment type="caution">
    <text evidence="2">The sequence shown here is derived from an EMBL/GenBank/DDBJ whole genome shotgun (WGS) entry which is preliminary data.</text>
</comment>
<protein>
    <recommendedName>
        <fullName evidence="4">Holin</fullName>
    </recommendedName>
</protein>
<feature type="transmembrane region" description="Helical" evidence="1">
    <location>
        <begin position="12"/>
        <end position="31"/>
    </location>
</feature>
<sequence>MTTGTQTVDNNTTFTSAASYVAAAIGFFASIDWEKSVYITLAIATFCVNWYYNHQRHLREKSQIERRTHGKS</sequence>
<accession>A0A1Y1QPM2</accession>
<keyword evidence="1" id="KW-0472">Membrane</keyword>
<name>A0A1Y1QPM2_9GAMM</name>
<keyword evidence="1" id="KW-1133">Transmembrane helix</keyword>
<proteinExistence type="predicted"/>
<dbReference type="AlphaFoldDB" id="A0A1Y1QPM2"/>
<gene>
    <name evidence="2" type="ORF">BWK73_19090</name>
</gene>
<dbReference type="Proteomes" id="UP000192491">
    <property type="component" value="Unassembled WGS sequence"/>
</dbReference>
<feature type="transmembrane region" description="Helical" evidence="1">
    <location>
        <begin position="37"/>
        <end position="53"/>
    </location>
</feature>
<evidence type="ECO:0000313" key="2">
    <source>
        <dbReference type="EMBL" id="OQX10864.1"/>
    </source>
</evidence>